<dbReference type="RefSeq" id="XP_058348037.1">
    <property type="nucleotide sequence ID" value="XM_058481399.1"/>
</dbReference>
<comment type="similarity">
    <text evidence="1 5">Belongs to the bacterial ribosomal protein bS18 family.</text>
</comment>
<accession>A0AAD7Y3J1</accession>
<reference evidence="6 7" key="1">
    <citation type="submission" date="2023-03" db="EMBL/GenBank/DDBJ databases">
        <title>Genome sequence of Lichtheimia ornata CBS 291.66.</title>
        <authorList>
            <person name="Mohabir J.T."/>
            <person name="Shea T.P."/>
            <person name="Kurbessoian T."/>
            <person name="Berby B."/>
            <person name="Fontaine J."/>
            <person name="Livny J."/>
            <person name="Gnirke A."/>
            <person name="Stajich J.E."/>
            <person name="Cuomo C.A."/>
        </authorList>
    </citation>
    <scope>NUCLEOTIDE SEQUENCE [LARGE SCALE GENOMIC DNA]</scope>
    <source>
        <strain evidence="6">CBS 291.66</strain>
    </source>
</reference>
<evidence type="ECO:0000313" key="7">
    <source>
        <dbReference type="Proteomes" id="UP001234581"/>
    </source>
</evidence>
<dbReference type="GO" id="GO:0005763">
    <property type="term" value="C:mitochondrial small ribosomal subunit"/>
    <property type="evidence" value="ECO:0007669"/>
    <property type="project" value="TreeGrafter"/>
</dbReference>
<dbReference type="Proteomes" id="UP001234581">
    <property type="component" value="Unassembled WGS sequence"/>
</dbReference>
<comment type="caution">
    <text evidence="6">The sequence shown here is derived from an EMBL/GenBank/DDBJ whole genome shotgun (WGS) entry which is preliminary data.</text>
</comment>
<keyword evidence="3 5" id="KW-0687">Ribonucleoprotein</keyword>
<evidence type="ECO:0000256" key="3">
    <source>
        <dbReference type="ARBA" id="ARBA00023274"/>
    </source>
</evidence>
<dbReference type="GO" id="GO:0003735">
    <property type="term" value="F:structural constituent of ribosome"/>
    <property type="evidence" value="ECO:0007669"/>
    <property type="project" value="InterPro"/>
</dbReference>
<proteinExistence type="inferred from homology"/>
<dbReference type="InterPro" id="IPR001648">
    <property type="entry name" value="Ribosomal_bS18"/>
</dbReference>
<dbReference type="GO" id="GO:0070181">
    <property type="term" value="F:small ribosomal subunit rRNA binding"/>
    <property type="evidence" value="ECO:0007669"/>
    <property type="project" value="TreeGrafter"/>
</dbReference>
<dbReference type="GeneID" id="83208720"/>
<dbReference type="SUPFAM" id="SSF46911">
    <property type="entry name" value="Ribosomal protein S18"/>
    <property type="match status" value="1"/>
</dbReference>
<dbReference type="GO" id="GO:0032543">
    <property type="term" value="P:mitochondrial translation"/>
    <property type="evidence" value="ECO:0007669"/>
    <property type="project" value="TreeGrafter"/>
</dbReference>
<gene>
    <name evidence="6" type="ORF">O0I10_001302</name>
</gene>
<evidence type="ECO:0000256" key="4">
    <source>
        <dbReference type="ARBA" id="ARBA00035264"/>
    </source>
</evidence>
<dbReference type="Gene3D" id="4.10.640.10">
    <property type="entry name" value="Ribosomal protein S18"/>
    <property type="match status" value="1"/>
</dbReference>
<evidence type="ECO:0000313" key="6">
    <source>
        <dbReference type="EMBL" id="KAJ8663125.1"/>
    </source>
</evidence>
<organism evidence="6 7">
    <name type="scientific">Lichtheimia ornata</name>
    <dbReference type="NCBI Taxonomy" id="688661"/>
    <lineage>
        <taxon>Eukaryota</taxon>
        <taxon>Fungi</taxon>
        <taxon>Fungi incertae sedis</taxon>
        <taxon>Mucoromycota</taxon>
        <taxon>Mucoromycotina</taxon>
        <taxon>Mucoromycetes</taxon>
        <taxon>Mucorales</taxon>
        <taxon>Lichtheimiaceae</taxon>
        <taxon>Lichtheimia</taxon>
    </lineage>
</organism>
<sequence length="179" mass="20726">MFARTRAVCQLATRPFNMAATRSIAMSAPCNNSNSNTEVKHVEREIEQQTLALLQDYVTKERMKFSSEQARFYQKIHRVGDLYHPEDLNDARYQEQIRQRRGRPAKPDQDPFEVLDIDPLHEYKNVRLLSLFVSDMGKILPRDQTGVSAKNQRKLAKAIKRARAMGLMSCTSKEDERIL</sequence>
<keyword evidence="2 5" id="KW-0689">Ribosomal protein</keyword>
<dbReference type="Pfam" id="PF01084">
    <property type="entry name" value="Ribosomal_S18"/>
    <property type="match status" value="1"/>
</dbReference>
<protein>
    <recommendedName>
        <fullName evidence="4">Small ribosomal subunit protein bS18m</fullName>
    </recommendedName>
</protein>
<name>A0AAD7Y3J1_9FUNG</name>
<dbReference type="EMBL" id="JARTCD010000003">
    <property type="protein sequence ID" value="KAJ8663125.1"/>
    <property type="molecule type" value="Genomic_DNA"/>
</dbReference>
<dbReference type="AlphaFoldDB" id="A0AAD7Y3J1"/>
<evidence type="ECO:0000256" key="1">
    <source>
        <dbReference type="ARBA" id="ARBA00005589"/>
    </source>
</evidence>
<dbReference type="NCBIfam" id="TIGR00165">
    <property type="entry name" value="S18"/>
    <property type="match status" value="1"/>
</dbReference>
<evidence type="ECO:0000256" key="2">
    <source>
        <dbReference type="ARBA" id="ARBA00022980"/>
    </source>
</evidence>
<evidence type="ECO:0000256" key="5">
    <source>
        <dbReference type="RuleBase" id="RU003910"/>
    </source>
</evidence>
<keyword evidence="7" id="KW-1185">Reference proteome</keyword>
<dbReference type="PANTHER" id="PTHR13479">
    <property type="entry name" value="30S RIBOSOMAL PROTEIN S18"/>
    <property type="match status" value="1"/>
</dbReference>
<dbReference type="InterPro" id="IPR036870">
    <property type="entry name" value="Ribosomal_bS18_sf"/>
</dbReference>
<dbReference type="PRINTS" id="PR00974">
    <property type="entry name" value="RIBOSOMALS18"/>
</dbReference>
<dbReference type="PANTHER" id="PTHR13479:SF40">
    <property type="entry name" value="SMALL RIBOSOMAL SUBUNIT PROTEIN BS18M"/>
    <property type="match status" value="1"/>
</dbReference>
<dbReference type="HAMAP" id="MF_00270">
    <property type="entry name" value="Ribosomal_bS18"/>
    <property type="match status" value="1"/>
</dbReference>